<keyword evidence="1" id="KW-0560">Oxidoreductase</keyword>
<evidence type="ECO:0000313" key="3">
    <source>
        <dbReference type="Proteomes" id="UP000799778"/>
    </source>
</evidence>
<organism evidence="2 3">
    <name type="scientific">Aaosphaeria arxii CBS 175.79</name>
    <dbReference type="NCBI Taxonomy" id="1450172"/>
    <lineage>
        <taxon>Eukaryota</taxon>
        <taxon>Fungi</taxon>
        <taxon>Dikarya</taxon>
        <taxon>Ascomycota</taxon>
        <taxon>Pezizomycotina</taxon>
        <taxon>Dothideomycetes</taxon>
        <taxon>Pleosporomycetidae</taxon>
        <taxon>Pleosporales</taxon>
        <taxon>Pleosporales incertae sedis</taxon>
        <taxon>Aaosphaeria</taxon>
    </lineage>
</organism>
<accession>A0A6A5X869</accession>
<evidence type="ECO:0000256" key="1">
    <source>
        <dbReference type="ARBA" id="ARBA00023002"/>
    </source>
</evidence>
<dbReference type="Pfam" id="PF00106">
    <property type="entry name" value="adh_short"/>
    <property type="match status" value="1"/>
</dbReference>
<dbReference type="GeneID" id="54290250"/>
<dbReference type="InterPro" id="IPR036291">
    <property type="entry name" value="NAD(P)-bd_dom_sf"/>
</dbReference>
<keyword evidence="3" id="KW-1185">Reference proteome</keyword>
<proteinExistence type="predicted"/>
<dbReference type="EMBL" id="ML978080">
    <property type="protein sequence ID" value="KAF2009106.1"/>
    <property type="molecule type" value="Genomic_DNA"/>
</dbReference>
<dbReference type="SUPFAM" id="SSF51735">
    <property type="entry name" value="NAD(P)-binding Rossmann-fold domains"/>
    <property type="match status" value="1"/>
</dbReference>
<dbReference type="PRINTS" id="PR00081">
    <property type="entry name" value="GDHRDH"/>
</dbReference>
<dbReference type="OrthoDB" id="542013at2759"/>
<evidence type="ECO:0000313" key="2">
    <source>
        <dbReference type="EMBL" id="KAF2009106.1"/>
    </source>
</evidence>
<dbReference type="Gene3D" id="3.40.50.720">
    <property type="entry name" value="NAD(P)-binding Rossmann-like Domain"/>
    <property type="match status" value="1"/>
</dbReference>
<dbReference type="PANTHER" id="PTHR43157">
    <property type="entry name" value="PHOSPHATIDYLINOSITOL-GLYCAN BIOSYNTHESIS CLASS F PROTEIN-RELATED"/>
    <property type="match status" value="1"/>
</dbReference>
<protein>
    <submittedName>
        <fullName evidence="2">Putative short-chain dehydrogenase</fullName>
    </submittedName>
</protein>
<sequence>MSFLAGFLHRHLFVHVPEPTASWEGKTVIITGSNTGLGLEASRLIVRLGAQRVIMACRNIEKGKAAAGDIVRSTGCSQQTLEVWELNMSSYESVQAFAKRANVELSRLDAVLANAAIMTREFRMTEDNEETITTNVVSTTLLSLLLYPKLSESAKLYDTQSHLTLLASELHKLATFKERKVPEGRIFATLNNERTANMADRYNVSKLITILIAKHLGEQSSFKDSGVIVNVVCPGFCKSELRREYDSAAFRAFSAAFARTTEVGGCILVNVLSAGSDSHGRYLPDCKMVELTGMCRGKDGDELQDRIWKELSKKLEHICPGVTATW</sequence>
<gene>
    <name evidence="2" type="ORF">BU24DRAFT_474600</name>
</gene>
<dbReference type="Proteomes" id="UP000799778">
    <property type="component" value="Unassembled WGS sequence"/>
</dbReference>
<name>A0A6A5X869_9PLEO</name>
<dbReference type="InterPro" id="IPR002347">
    <property type="entry name" value="SDR_fam"/>
</dbReference>
<dbReference type="GO" id="GO:0016491">
    <property type="term" value="F:oxidoreductase activity"/>
    <property type="evidence" value="ECO:0007669"/>
    <property type="project" value="UniProtKB-KW"/>
</dbReference>
<reference evidence="2" key="1">
    <citation type="journal article" date="2020" name="Stud. Mycol.">
        <title>101 Dothideomycetes genomes: a test case for predicting lifestyles and emergence of pathogens.</title>
        <authorList>
            <person name="Haridas S."/>
            <person name="Albert R."/>
            <person name="Binder M."/>
            <person name="Bloem J."/>
            <person name="Labutti K."/>
            <person name="Salamov A."/>
            <person name="Andreopoulos B."/>
            <person name="Baker S."/>
            <person name="Barry K."/>
            <person name="Bills G."/>
            <person name="Bluhm B."/>
            <person name="Cannon C."/>
            <person name="Castanera R."/>
            <person name="Culley D."/>
            <person name="Daum C."/>
            <person name="Ezra D."/>
            <person name="Gonzalez J."/>
            <person name="Henrissat B."/>
            <person name="Kuo A."/>
            <person name="Liang C."/>
            <person name="Lipzen A."/>
            <person name="Lutzoni F."/>
            <person name="Magnuson J."/>
            <person name="Mondo S."/>
            <person name="Nolan M."/>
            <person name="Ohm R."/>
            <person name="Pangilinan J."/>
            <person name="Park H.-J."/>
            <person name="Ramirez L."/>
            <person name="Alfaro M."/>
            <person name="Sun H."/>
            <person name="Tritt A."/>
            <person name="Yoshinaga Y."/>
            <person name="Zwiers L.-H."/>
            <person name="Turgeon B."/>
            <person name="Goodwin S."/>
            <person name="Spatafora J."/>
            <person name="Crous P."/>
            <person name="Grigoriev I."/>
        </authorList>
    </citation>
    <scope>NUCLEOTIDE SEQUENCE</scope>
    <source>
        <strain evidence="2">CBS 175.79</strain>
    </source>
</reference>
<dbReference type="RefSeq" id="XP_033377445.1">
    <property type="nucleotide sequence ID" value="XM_033532853.1"/>
</dbReference>
<dbReference type="AlphaFoldDB" id="A0A6A5X869"/>
<dbReference type="PANTHER" id="PTHR43157:SF31">
    <property type="entry name" value="PHOSPHATIDYLINOSITOL-GLYCAN BIOSYNTHESIS CLASS F PROTEIN"/>
    <property type="match status" value="1"/>
</dbReference>